<dbReference type="FunFam" id="3.30.70.360:FF:000004">
    <property type="entry name" value="Peptidase M20 domain-containing protein 2"/>
    <property type="match status" value="1"/>
</dbReference>
<dbReference type="PANTHER" id="PTHR30575">
    <property type="entry name" value="PEPTIDASE M20"/>
    <property type="match status" value="1"/>
</dbReference>
<dbReference type="PANTHER" id="PTHR30575:SF0">
    <property type="entry name" value="XAA-ARG DIPEPTIDASE"/>
    <property type="match status" value="1"/>
</dbReference>
<dbReference type="Gene3D" id="3.30.70.360">
    <property type="match status" value="1"/>
</dbReference>
<dbReference type="AlphaFoldDB" id="A0A212JMJ5"/>
<sequence length="445" mass="47795">MDQSVQQWVEDHSGEIESLAHDIFTYAEVADEENQSTRRIADYLKRHGFSLESNSGGLPTAFRAVWGKGSPTVGFLGEYDALPGLDQKPVPYRDGDAGRNGHGCGHNLLGAGSAAAAVALRYAMEAKGIPGTVVYYGCPSEEILKGKIIMANNGCFRELDAALSWHPGIVYGLGETSYLAMDSVHFFFQGKASHAAGSPEMGRSALDAAELMNVGANYLREHVPDDVRIHYAYMDGPGKPNVVPANAGLWYFIRARKRTTVDDVTSRILDIAKGAALMTGTRASWEFKTRGYETLVNHTLCGLYDTVMKQTPLPAYTGDELDFAAKLAKHVDNPAADGSIETVLPPLTGMVSFMAGSTDVSDVSQVAPTGYMKSVCAPKGFPLHSWQFAACSDSGIGWKGMCYAAKVMAQAGLALLEDPALLARVKEEFSRTAKGFVPLTAETTS</sequence>
<name>A0A212JMJ5_9DELT</name>
<dbReference type="SUPFAM" id="SSF55031">
    <property type="entry name" value="Bacterial exopeptidase dimerisation domain"/>
    <property type="match status" value="1"/>
</dbReference>
<organism evidence="2">
    <name type="scientific">uncultured delta proteobacterium</name>
    <dbReference type="NCBI Taxonomy" id="34034"/>
    <lineage>
        <taxon>Bacteria</taxon>
        <taxon>Deltaproteobacteria</taxon>
        <taxon>environmental samples</taxon>
    </lineage>
</organism>
<dbReference type="GO" id="GO:0071713">
    <property type="term" value="F:para-aminobenzoyl-glutamate hydrolase activity"/>
    <property type="evidence" value="ECO:0007669"/>
    <property type="project" value="TreeGrafter"/>
</dbReference>
<dbReference type="Gene3D" id="3.40.630.10">
    <property type="entry name" value="Zn peptidases"/>
    <property type="match status" value="1"/>
</dbReference>
<dbReference type="InterPro" id="IPR017145">
    <property type="entry name" value="Aminobenzoyl-glu_utiliz_pB"/>
</dbReference>
<dbReference type="InterPro" id="IPR011650">
    <property type="entry name" value="Peptidase_M20_dimer"/>
</dbReference>
<protein>
    <submittedName>
        <fullName evidence="2">Amidohydrolase</fullName>
    </submittedName>
</protein>
<dbReference type="InterPro" id="IPR002933">
    <property type="entry name" value="Peptidase_M20"/>
</dbReference>
<dbReference type="GO" id="GO:0005737">
    <property type="term" value="C:cytoplasm"/>
    <property type="evidence" value="ECO:0007669"/>
    <property type="project" value="TreeGrafter"/>
</dbReference>
<evidence type="ECO:0000313" key="2">
    <source>
        <dbReference type="EMBL" id="SBW00647.1"/>
    </source>
</evidence>
<dbReference type="Pfam" id="PF07687">
    <property type="entry name" value="M20_dimer"/>
    <property type="match status" value="1"/>
</dbReference>
<reference evidence="2" key="1">
    <citation type="submission" date="2016-04" db="EMBL/GenBank/DDBJ databases">
        <authorList>
            <person name="Evans L.H."/>
            <person name="Alamgir A."/>
            <person name="Owens N."/>
            <person name="Weber N.D."/>
            <person name="Virtaneva K."/>
            <person name="Barbian K."/>
            <person name="Babar A."/>
            <person name="Rosenke K."/>
        </authorList>
    </citation>
    <scope>NUCLEOTIDE SEQUENCE</scope>
    <source>
        <strain evidence="2">86</strain>
    </source>
</reference>
<feature type="domain" description="Peptidase M20 dimerisation" evidence="1">
    <location>
        <begin position="183"/>
        <end position="274"/>
    </location>
</feature>
<dbReference type="GO" id="GO:0016805">
    <property type="term" value="F:dipeptidase activity"/>
    <property type="evidence" value="ECO:0007669"/>
    <property type="project" value="TreeGrafter"/>
</dbReference>
<gene>
    <name evidence="2" type="ORF">KL86DPRO_11820</name>
</gene>
<evidence type="ECO:0000259" key="1">
    <source>
        <dbReference type="Pfam" id="PF07687"/>
    </source>
</evidence>
<accession>A0A212JMJ5</accession>
<dbReference type="SUPFAM" id="SSF53187">
    <property type="entry name" value="Zn-dependent exopeptidases"/>
    <property type="match status" value="1"/>
</dbReference>
<dbReference type="InterPro" id="IPR017439">
    <property type="entry name" value="Amidohydrolase"/>
</dbReference>
<dbReference type="PIRSF" id="PIRSF037227">
    <property type="entry name" value="Aminobenzoyl-glu_utiliz_pB"/>
    <property type="match status" value="1"/>
</dbReference>
<dbReference type="GO" id="GO:0046657">
    <property type="term" value="P:folic acid catabolic process"/>
    <property type="evidence" value="ECO:0007669"/>
    <property type="project" value="TreeGrafter"/>
</dbReference>
<dbReference type="EMBL" id="FLUQ01000001">
    <property type="protein sequence ID" value="SBW00647.1"/>
    <property type="molecule type" value="Genomic_DNA"/>
</dbReference>
<dbReference type="InterPro" id="IPR052030">
    <property type="entry name" value="Peptidase_M20/M20A_hydrolases"/>
</dbReference>
<keyword evidence="2" id="KW-0378">Hydrolase</keyword>
<dbReference type="InterPro" id="IPR036264">
    <property type="entry name" value="Bact_exopeptidase_dim_dom"/>
</dbReference>
<proteinExistence type="predicted"/>
<dbReference type="NCBIfam" id="TIGR01891">
    <property type="entry name" value="amidohydrolases"/>
    <property type="match status" value="1"/>
</dbReference>
<dbReference type="Pfam" id="PF01546">
    <property type="entry name" value="Peptidase_M20"/>
    <property type="match status" value="1"/>
</dbReference>